<reference evidence="1" key="1">
    <citation type="journal article" date="2020" name="mSystems">
        <title>Genome- and Community-Level Interaction Insights into Carbon Utilization and Element Cycling Functions of Hydrothermarchaeota in Hydrothermal Sediment.</title>
        <authorList>
            <person name="Zhou Z."/>
            <person name="Liu Y."/>
            <person name="Xu W."/>
            <person name="Pan J."/>
            <person name="Luo Z.H."/>
            <person name="Li M."/>
        </authorList>
    </citation>
    <scope>NUCLEOTIDE SEQUENCE [LARGE SCALE GENOMIC DNA]</scope>
    <source>
        <strain evidence="1">SpSt-642</strain>
    </source>
</reference>
<evidence type="ECO:0000313" key="1">
    <source>
        <dbReference type="EMBL" id="HGM58262.1"/>
    </source>
</evidence>
<sequence length="198" mass="23441">MNNMKKLSPSEPFVKIDFTLESLGNYPITKLDKIIRLKHGFKTRIVSSNMVKTSLITSLKNYIDSINKIIDLIDDLKRDCLDLLICIDYKVIVTNTDCYRIGDLINYSASRDRVYSIQRLNDKYIYVYCNKNKKYMSIKYLRQKTYSKIDPYQLTPSLFKYCTSIVEIRDYLINEVKYNLEKVNEYLKMMNALSPDKR</sequence>
<organism evidence="1">
    <name type="scientific">Staphylothermus marinus</name>
    <dbReference type="NCBI Taxonomy" id="2280"/>
    <lineage>
        <taxon>Archaea</taxon>
        <taxon>Thermoproteota</taxon>
        <taxon>Thermoprotei</taxon>
        <taxon>Desulfurococcales</taxon>
        <taxon>Desulfurococcaceae</taxon>
        <taxon>Staphylothermus</taxon>
    </lineage>
</organism>
<accession>A0A7C4D734</accession>
<dbReference type="AlphaFoldDB" id="A0A7C4D734"/>
<protein>
    <submittedName>
        <fullName evidence="1">Uncharacterized protein</fullName>
    </submittedName>
</protein>
<gene>
    <name evidence="1" type="ORF">ENU14_01550</name>
</gene>
<name>A0A7C4D734_STAMA</name>
<dbReference type="EMBL" id="DTBJ01000016">
    <property type="protein sequence ID" value="HGM58262.1"/>
    <property type="molecule type" value="Genomic_DNA"/>
</dbReference>
<proteinExistence type="predicted"/>
<comment type="caution">
    <text evidence="1">The sequence shown here is derived from an EMBL/GenBank/DDBJ whole genome shotgun (WGS) entry which is preliminary data.</text>
</comment>